<accession>A0AAW0TGH5</accession>
<keyword evidence="3" id="KW-1015">Disulfide bond</keyword>
<dbReference type="Pfam" id="PF00089">
    <property type="entry name" value="Trypsin"/>
    <property type="match status" value="1"/>
</dbReference>
<dbReference type="PANTHER" id="PTHR24258:SF129">
    <property type="entry name" value="LP15124P-RELATED"/>
    <property type="match status" value="1"/>
</dbReference>
<dbReference type="PROSITE" id="PS50240">
    <property type="entry name" value="TRYPSIN_DOM"/>
    <property type="match status" value="1"/>
</dbReference>
<dbReference type="InterPro" id="IPR009003">
    <property type="entry name" value="Peptidase_S1_PA"/>
</dbReference>
<dbReference type="GO" id="GO:0006508">
    <property type="term" value="P:proteolysis"/>
    <property type="evidence" value="ECO:0007669"/>
    <property type="project" value="InterPro"/>
</dbReference>
<dbReference type="InterPro" id="IPR001314">
    <property type="entry name" value="Peptidase_S1A"/>
</dbReference>
<evidence type="ECO:0000313" key="6">
    <source>
        <dbReference type="EMBL" id="KAK8386363.1"/>
    </source>
</evidence>
<dbReference type="CDD" id="cd00190">
    <property type="entry name" value="Tryp_SPc"/>
    <property type="match status" value="1"/>
</dbReference>
<gene>
    <name evidence="6" type="ORF">O3P69_010792</name>
</gene>
<keyword evidence="2" id="KW-0964">Secreted</keyword>
<dbReference type="InterPro" id="IPR018114">
    <property type="entry name" value="TRYPSIN_HIS"/>
</dbReference>
<dbReference type="GO" id="GO:0004252">
    <property type="term" value="F:serine-type endopeptidase activity"/>
    <property type="evidence" value="ECO:0007669"/>
    <property type="project" value="InterPro"/>
</dbReference>
<organism evidence="6 7">
    <name type="scientific">Scylla paramamosain</name>
    <name type="common">Mud crab</name>
    <dbReference type="NCBI Taxonomy" id="85552"/>
    <lineage>
        <taxon>Eukaryota</taxon>
        <taxon>Metazoa</taxon>
        <taxon>Ecdysozoa</taxon>
        <taxon>Arthropoda</taxon>
        <taxon>Crustacea</taxon>
        <taxon>Multicrustacea</taxon>
        <taxon>Malacostraca</taxon>
        <taxon>Eumalacostraca</taxon>
        <taxon>Eucarida</taxon>
        <taxon>Decapoda</taxon>
        <taxon>Pleocyemata</taxon>
        <taxon>Brachyura</taxon>
        <taxon>Eubrachyura</taxon>
        <taxon>Portunoidea</taxon>
        <taxon>Portunidae</taxon>
        <taxon>Portuninae</taxon>
        <taxon>Scylla</taxon>
    </lineage>
</organism>
<name>A0AAW0TGH5_SCYPA</name>
<evidence type="ECO:0000256" key="3">
    <source>
        <dbReference type="ARBA" id="ARBA00023157"/>
    </source>
</evidence>
<dbReference type="AlphaFoldDB" id="A0AAW0TGH5"/>
<dbReference type="PRINTS" id="PR00722">
    <property type="entry name" value="CHYMOTRYPSIN"/>
</dbReference>
<proteinExistence type="predicted"/>
<dbReference type="InterPro" id="IPR001254">
    <property type="entry name" value="Trypsin_dom"/>
</dbReference>
<dbReference type="GO" id="GO:0005576">
    <property type="term" value="C:extracellular region"/>
    <property type="evidence" value="ECO:0007669"/>
    <property type="project" value="UniProtKB-SubCell"/>
</dbReference>
<dbReference type="PROSITE" id="PS00134">
    <property type="entry name" value="TRYPSIN_HIS"/>
    <property type="match status" value="1"/>
</dbReference>
<evidence type="ECO:0000313" key="7">
    <source>
        <dbReference type="Proteomes" id="UP001487740"/>
    </source>
</evidence>
<dbReference type="InterPro" id="IPR043504">
    <property type="entry name" value="Peptidase_S1_PA_chymotrypsin"/>
</dbReference>
<evidence type="ECO:0000259" key="5">
    <source>
        <dbReference type="PROSITE" id="PS50240"/>
    </source>
</evidence>
<keyword evidence="7" id="KW-1185">Reference proteome</keyword>
<reference evidence="6 7" key="1">
    <citation type="submission" date="2023-03" db="EMBL/GenBank/DDBJ databases">
        <title>High-quality genome of Scylla paramamosain provides insights in environmental adaptation.</title>
        <authorList>
            <person name="Zhang L."/>
        </authorList>
    </citation>
    <scope>NUCLEOTIDE SEQUENCE [LARGE SCALE GENOMIC DNA]</scope>
    <source>
        <strain evidence="6">LZ_2023a</strain>
        <tissue evidence="6">Muscle</tissue>
    </source>
</reference>
<dbReference type="Gene3D" id="2.40.10.10">
    <property type="entry name" value="Trypsin-like serine proteases"/>
    <property type="match status" value="2"/>
</dbReference>
<protein>
    <recommendedName>
        <fullName evidence="5">Peptidase S1 domain-containing protein</fullName>
    </recommendedName>
</protein>
<sequence length="520" mass="53871">MTSGRPGDQYISVRGSPCACLFGTGGSGADGWRELEQKLLPLSVSGKDDPFHFLLPNLLLLFRMRQLAVLVAVVALVAAVPRERRQTKEYAPCKDGAGVCVPYYLCKDGQIVMDGTGIIDIRIGDPTKKNSQDCISYLDVCCGQGSIIESTTTTTTTTTTTEAPAVTTPAPFQAFCGKRNPEGIDVRIQGFKNNQAQYAEFPWMAAVLHKKFGDKPVNLYVCGGSLIHPSIVLTAAHCVARYGHSTELYVRLGEWDTQKEYEPYPHQDIAVDVVVIHPDFHPGNLANDFALLHLAKPAKIAKNVGIICLEKINYLTTNYTCVVAGWGKDKFGKEGVYQNVLKTVNLPYVNRGDCQNSLRYTRLGKYFKLHESFLCAGGEEGKDSCSGDGGSPLMCQNSDSGSYVQAGIVAWGIGCGTGGVPGVYADVSYAFEWITTEADKLAEGNGAGDGASGGDGGGADGGAGDGGDGGAGDGGDGGAGDGGAGDGGDGGAGDGGSGGAGGGNGGGNGNGGGSTHGYGR</sequence>
<comment type="caution">
    <text evidence="6">The sequence shown here is derived from an EMBL/GenBank/DDBJ whole genome shotgun (WGS) entry which is preliminary data.</text>
</comment>
<feature type="domain" description="Peptidase S1" evidence="5">
    <location>
        <begin position="188"/>
        <end position="439"/>
    </location>
</feature>
<dbReference type="SMART" id="SM00020">
    <property type="entry name" value="Tryp_SPc"/>
    <property type="match status" value="1"/>
</dbReference>
<dbReference type="Proteomes" id="UP001487740">
    <property type="component" value="Unassembled WGS sequence"/>
</dbReference>
<dbReference type="InterPro" id="IPR041515">
    <property type="entry name" value="PPAF-2-like_Clip"/>
</dbReference>
<evidence type="ECO:0000256" key="2">
    <source>
        <dbReference type="ARBA" id="ARBA00022525"/>
    </source>
</evidence>
<dbReference type="EMBL" id="JARAKH010000031">
    <property type="protein sequence ID" value="KAK8386363.1"/>
    <property type="molecule type" value="Genomic_DNA"/>
</dbReference>
<feature type="region of interest" description="Disordered" evidence="4">
    <location>
        <begin position="445"/>
        <end position="520"/>
    </location>
</feature>
<comment type="subcellular location">
    <subcellularLocation>
        <location evidence="1">Secreted</location>
    </subcellularLocation>
</comment>
<evidence type="ECO:0000256" key="1">
    <source>
        <dbReference type="ARBA" id="ARBA00004613"/>
    </source>
</evidence>
<dbReference type="Pfam" id="PF18322">
    <property type="entry name" value="CLIP_1"/>
    <property type="match status" value="1"/>
</dbReference>
<evidence type="ECO:0000256" key="4">
    <source>
        <dbReference type="SAM" id="MobiDB-lite"/>
    </source>
</evidence>
<dbReference type="SUPFAM" id="SSF50494">
    <property type="entry name" value="Trypsin-like serine proteases"/>
    <property type="match status" value="1"/>
</dbReference>
<dbReference type="PANTHER" id="PTHR24258">
    <property type="entry name" value="SERINE PROTEASE-RELATED"/>
    <property type="match status" value="1"/>
</dbReference>
<dbReference type="FunFam" id="2.40.10.10:FF:000038">
    <property type="entry name" value="Serine protease"/>
    <property type="match status" value="1"/>
</dbReference>